<accession>A0ACC2PLC8</accession>
<evidence type="ECO:0000313" key="2">
    <source>
        <dbReference type="Proteomes" id="UP001239111"/>
    </source>
</evidence>
<dbReference type="EMBL" id="CM056741">
    <property type="protein sequence ID" value="KAJ8684215.1"/>
    <property type="molecule type" value="Genomic_DNA"/>
</dbReference>
<proteinExistence type="predicted"/>
<organism evidence="1 2">
    <name type="scientific">Eretmocerus hayati</name>
    <dbReference type="NCBI Taxonomy" id="131215"/>
    <lineage>
        <taxon>Eukaryota</taxon>
        <taxon>Metazoa</taxon>
        <taxon>Ecdysozoa</taxon>
        <taxon>Arthropoda</taxon>
        <taxon>Hexapoda</taxon>
        <taxon>Insecta</taxon>
        <taxon>Pterygota</taxon>
        <taxon>Neoptera</taxon>
        <taxon>Endopterygota</taxon>
        <taxon>Hymenoptera</taxon>
        <taxon>Apocrita</taxon>
        <taxon>Proctotrupomorpha</taxon>
        <taxon>Chalcidoidea</taxon>
        <taxon>Aphelinidae</taxon>
        <taxon>Aphelininae</taxon>
        <taxon>Eretmocerus</taxon>
    </lineage>
</organism>
<evidence type="ECO:0000313" key="1">
    <source>
        <dbReference type="EMBL" id="KAJ8684215.1"/>
    </source>
</evidence>
<name>A0ACC2PLC8_9HYME</name>
<dbReference type="Proteomes" id="UP001239111">
    <property type="component" value="Chromosome 1"/>
</dbReference>
<reference evidence="1" key="1">
    <citation type="submission" date="2023-04" db="EMBL/GenBank/DDBJ databases">
        <title>A chromosome-level genome assembly of the parasitoid wasp Eretmocerus hayati.</title>
        <authorList>
            <person name="Zhong Y."/>
            <person name="Liu S."/>
            <person name="Liu Y."/>
        </authorList>
    </citation>
    <scope>NUCLEOTIDE SEQUENCE</scope>
    <source>
        <strain evidence="1">ZJU_SS_LIU_2023</strain>
    </source>
</reference>
<keyword evidence="2" id="KW-1185">Reference proteome</keyword>
<protein>
    <submittedName>
        <fullName evidence="1">Uncharacterized protein</fullName>
    </submittedName>
</protein>
<comment type="caution">
    <text evidence="1">The sequence shown here is derived from an EMBL/GenBank/DDBJ whole genome shotgun (WGS) entry which is preliminary data.</text>
</comment>
<gene>
    <name evidence="1" type="ORF">QAD02_020007</name>
</gene>
<sequence>MRPSNTKMAQVYIFYVILVNFFIKLSVSANKTVLTEDEFMKSVTTNGYPSPQPTIYQYLMAYTKDFSRKEMAMFIAQLIHESGGFEHTEQLGCHNEASHCQEIYVDKVGLSNKSYHGRGFIQLTWGANYKVASEGLGWGDLLLKYPEVVSTDVQIAMLVSVWYWNARVRPLLSSKENLFGLSTKGINPEECTRKNAMAQRRYNIYLKVVDSLKISDKAKENGCYN</sequence>